<dbReference type="RefSeq" id="XP_033667858.1">
    <property type="nucleotide sequence ID" value="XM_033812805.1"/>
</dbReference>
<dbReference type="GeneID" id="54566077"/>
<dbReference type="AlphaFoldDB" id="A0A6A6CMJ7"/>
<evidence type="ECO:0000313" key="2">
    <source>
        <dbReference type="EMBL" id="KAF2166969.1"/>
    </source>
</evidence>
<gene>
    <name evidence="2" type="ORF">M409DRAFT_54729</name>
</gene>
<feature type="region of interest" description="Disordered" evidence="1">
    <location>
        <begin position="40"/>
        <end position="72"/>
    </location>
</feature>
<organism evidence="2 3">
    <name type="scientific">Zasmidium cellare ATCC 36951</name>
    <dbReference type="NCBI Taxonomy" id="1080233"/>
    <lineage>
        <taxon>Eukaryota</taxon>
        <taxon>Fungi</taxon>
        <taxon>Dikarya</taxon>
        <taxon>Ascomycota</taxon>
        <taxon>Pezizomycotina</taxon>
        <taxon>Dothideomycetes</taxon>
        <taxon>Dothideomycetidae</taxon>
        <taxon>Mycosphaerellales</taxon>
        <taxon>Mycosphaerellaceae</taxon>
        <taxon>Zasmidium</taxon>
    </lineage>
</organism>
<name>A0A6A6CMJ7_ZASCE</name>
<sequence>MECLLAQQLAIALPSVESRSIVDMEIGPPRRDKILGMEDYTIEPPPTTQVARPSEVWHESAPTSSKPTPRPEVSFQTVTTNLEAFIEPTVAQRVLGTVELLEMVLLELPIATLFTVQRVNTKFHDTITGSIHLRRVMFLETDPSFEASNKQQINPMLEQCTFTPKSGLYLELVTKTANPLYRSLTDCLEIDLPYFTTPTSKRSRLRDKVWLGHVRKPTKPLMLPHRTDVRESWQYMLLKQGRPAKTSVRLWHHFGKISRPLDYAREKFRKRTYMGRVWRFIKQMH</sequence>
<dbReference type="Proteomes" id="UP000799537">
    <property type="component" value="Unassembled WGS sequence"/>
</dbReference>
<reference evidence="2" key="1">
    <citation type="journal article" date="2020" name="Stud. Mycol.">
        <title>101 Dothideomycetes genomes: a test case for predicting lifestyles and emergence of pathogens.</title>
        <authorList>
            <person name="Haridas S."/>
            <person name="Albert R."/>
            <person name="Binder M."/>
            <person name="Bloem J."/>
            <person name="Labutti K."/>
            <person name="Salamov A."/>
            <person name="Andreopoulos B."/>
            <person name="Baker S."/>
            <person name="Barry K."/>
            <person name="Bills G."/>
            <person name="Bluhm B."/>
            <person name="Cannon C."/>
            <person name="Castanera R."/>
            <person name="Culley D."/>
            <person name="Daum C."/>
            <person name="Ezra D."/>
            <person name="Gonzalez J."/>
            <person name="Henrissat B."/>
            <person name="Kuo A."/>
            <person name="Liang C."/>
            <person name="Lipzen A."/>
            <person name="Lutzoni F."/>
            <person name="Magnuson J."/>
            <person name="Mondo S."/>
            <person name="Nolan M."/>
            <person name="Ohm R."/>
            <person name="Pangilinan J."/>
            <person name="Park H.-J."/>
            <person name="Ramirez L."/>
            <person name="Alfaro M."/>
            <person name="Sun H."/>
            <person name="Tritt A."/>
            <person name="Yoshinaga Y."/>
            <person name="Zwiers L.-H."/>
            <person name="Turgeon B."/>
            <person name="Goodwin S."/>
            <person name="Spatafora J."/>
            <person name="Crous P."/>
            <person name="Grigoriev I."/>
        </authorList>
    </citation>
    <scope>NUCLEOTIDE SEQUENCE</scope>
    <source>
        <strain evidence="2">ATCC 36951</strain>
    </source>
</reference>
<evidence type="ECO:0008006" key="4">
    <source>
        <dbReference type="Google" id="ProtNLM"/>
    </source>
</evidence>
<protein>
    <recommendedName>
        <fullName evidence="4">F-box domain-containing protein</fullName>
    </recommendedName>
</protein>
<accession>A0A6A6CMJ7</accession>
<evidence type="ECO:0000256" key="1">
    <source>
        <dbReference type="SAM" id="MobiDB-lite"/>
    </source>
</evidence>
<dbReference type="OrthoDB" id="10664658at2759"/>
<evidence type="ECO:0000313" key="3">
    <source>
        <dbReference type="Proteomes" id="UP000799537"/>
    </source>
</evidence>
<keyword evidence="3" id="KW-1185">Reference proteome</keyword>
<dbReference type="EMBL" id="ML993595">
    <property type="protein sequence ID" value="KAF2166969.1"/>
    <property type="molecule type" value="Genomic_DNA"/>
</dbReference>
<proteinExistence type="predicted"/>